<name>B8BVW8_THAPS</name>
<feature type="binding site" description="axial binding residue" evidence="3">
    <location>
        <position position="143"/>
    </location>
    <ligand>
        <name>heme</name>
        <dbReference type="ChEBI" id="CHEBI:30413"/>
    </ligand>
    <ligandPart>
        <name>Fe</name>
        <dbReference type="ChEBI" id="CHEBI:18248"/>
    </ligandPart>
</feature>
<dbReference type="PaxDb" id="35128-Thaps32491"/>
<evidence type="ECO:0000313" key="5">
    <source>
        <dbReference type="EMBL" id="EED95013.1"/>
    </source>
</evidence>
<sequence>FLIAGHETTATLSTWFIYCAIKYPHALELARKDVSMHAPKEGKIGIESTEKMTYLEAFINEVLRLHPPVGMVVRSTSRHINIRGELIPPGTRVVIPIWLLHRDPKYWTDPLEFKPERWLKTSEKDPLFHHFAFLPFSAGGRNCIGQRFAMFEAKLILAPLIRDFDFE</sequence>
<evidence type="ECO:0000256" key="1">
    <source>
        <dbReference type="ARBA" id="ARBA00001971"/>
    </source>
</evidence>
<dbReference type="GO" id="GO:0004497">
    <property type="term" value="F:monooxygenase activity"/>
    <property type="evidence" value="ECO:0007669"/>
    <property type="project" value="UniProtKB-KW"/>
</dbReference>
<dbReference type="RefSeq" id="XP_002287570.1">
    <property type="nucleotide sequence ID" value="XM_002287534.1"/>
</dbReference>
<keyword evidence="3 4" id="KW-0408">Iron</keyword>
<dbReference type="PANTHER" id="PTHR24305:SF166">
    <property type="entry name" value="CYTOCHROME P450 12A4, MITOCHONDRIAL-RELATED"/>
    <property type="match status" value="1"/>
</dbReference>
<evidence type="ECO:0000256" key="3">
    <source>
        <dbReference type="PIRSR" id="PIRSR602401-1"/>
    </source>
</evidence>
<dbReference type="InParanoid" id="B8BVW8"/>
<dbReference type="InterPro" id="IPR001128">
    <property type="entry name" value="Cyt_P450"/>
</dbReference>
<proteinExistence type="inferred from homology"/>
<dbReference type="GO" id="GO:0020037">
    <property type="term" value="F:heme binding"/>
    <property type="evidence" value="ECO:0007669"/>
    <property type="project" value="InterPro"/>
</dbReference>
<evidence type="ECO:0000313" key="6">
    <source>
        <dbReference type="Proteomes" id="UP000001449"/>
    </source>
</evidence>
<accession>B8BVW8</accession>
<dbReference type="EMBL" id="CM000639">
    <property type="protein sequence ID" value="EED95013.1"/>
    <property type="molecule type" value="Genomic_DNA"/>
</dbReference>
<dbReference type="Proteomes" id="UP000001449">
    <property type="component" value="Chromosome 2"/>
</dbReference>
<dbReference type="PANTHER" id="PTHR24305">
    <property type="entry name" value="CYTOCHROME P450"/>
    <property type="match status" value="1"/>
</dbReference>
<dbReference type="SUPFAM" id="SSF48264">
    <property type="entry name" value="Cytochrome P450"/>
    <property type="match status" value="1"/>
</dbReference>
<dbReference type="InterPro" id="IPR017972">
    <property type="entry name" value="Cyt_P450_CS"/>
</dbReference>
<keyword evidence="3 4" id="KW-0479">Metal-binding</keyword>
<dbReference type="InterPro" id="IPR050121">
    <property type="entry name" value="Cytochrome_P450_monoxygenase"/>
</dbReference>
<reference evidence="5 6" key="2">
    <citation type="journal article" date="2008" name="Nature">
        <title>The Phaeodactylum genome reveals the evolutionary history of diatom genomes.</title>
        <authorList>
            <person name="Bowler C."/>
            <person name="Allen A.E."/>
            <person name="Badger J.H."/>
            <person name="Grimwood J."/>
            <person name="Jabbari K."/>
            <person name="Kuo A."/>
            <person name="Maheswari U."/>
            <person name="Martens C."/>
            <person name="Maumus F."/>
            <person name="Otillar R.P."/>
            <person name="Rayko E."/>
            <person name="Salamov A."/>
            <person name="Vandepoele K."/>
            <person name="Beszteri B."/>
            <person name="Gruber A."/>
            <person name="Heijde M."/>
            <person name="Katinka M."/>
            <person name="Mock T."/>
            <person name="Valentin K."/>
            <person name="Verret F."/>
            <person name="Berges J.A."/>
            <person name="Brownlee C."/>
            <person name="Cadoret J.P."/>
            <person name="Chiovitti A."/>
            <person name="Choi C.J."/>
            <person name="Coesel S."/>
            <person name="De Martino A."/>
            <person name="Detter J.C."/>
            <person name="Durkin C."/>
            <person name="Falciatore A."/>
            <person name="Fournet J."/>
            <person name="Haruta M."/>
            <person name="Huysman M.J."/>
            <person name="Jenkins B.D."/>
            <person name="Jiroutova K."/>
            <person name="Jorgensen R.E."/>
            <person name="Joubert Y."/>
            <person name="Kaplan A."/>
            <person name="Kroger N."/>
            <person name="Kroth P.G."/>
            <person name="La Roche J."/>
            <person name="Lindquist E."/>
            <person name="Lommer M."/>
            <person name="Martin-Jezequel V."/>
            <person name="Lopez P.J."/>
            <person name="Lucas S."/>
            <person name="Mangogna M."/>
            <person name="McGinnis K."/>
            <person name="Medlin L.K."/>
            <person name="Montsant A."/>
            <person name="Oudot-Le Secq M.P."/>
            <person name="Napoli C."/>
            <person name="Obornik M."/>
            <person name="Parker M.S."/>
            <person name="Petit J.L."/>
            <person name="Porcel B.M."/>
            <person name="Poulsen N."/>
            <person name="Robison M."/>
            <person name="Rychlewski L."/>
            <person name="Rynearson T.A."/>
            <person name="Schmutz J."/>
            <person name="Shapiro H."/>
            <person name="Siaut M."/>
            <person name="Stanley M."/>
            <person name="Sussman M.R."/>
            <person name="Taylor A.R."/>
            <person name="Vardi A."/>
            <person name="von Dassow P."/>
            <person name="Vyverman W."/>
            <person name="Willis A."/>
            <person name="Wyrwicz L.S."/>
            <person name="Rokhsar D.S."/>
            <person name="Weissenbach J."/>
            <person name="Armbrust E.V."/>
            <person name="Green B.R."/>
            <person name="Van de Peer Y."/>
            <person name="Grigoriev I.V."/>
        </authorList>
    </citation>
    <scope>NUCLEOTIDE SEQUENCE [LARGE SCALE GENOMIC DNA]</scope>
    <source>
        <strain evidence="5 6">CCMP1335</strain>
    </source>
</reference>
<dbReference type="eggNOG" id="KOG0158">
    <property type="taxonomic scope" value="Eukaryota"/>
</dbReference>
<dbReference type="Pfam" id="PF00067">
    <property type="entry name" value="p450"/>
    <property type="match status" value="1"/>
</dbReference>
<dbReference type="OMA" id="TCLMSIY"/>
<dbReference type="KEGG" id="tps:THAPSDRAFT_32491"/>
<keyword evidence="6" id="KW-1185">Reference proteome</keyword>
<protein>
    <recommendedName>
        <fullName evidence="7">Cytochrome P450</fullName>
    </recommendedName>
</protein>
<dbReference type="InterPro" id="IPR036396">
    <property type="entry name" value="Cyt_P450_sf"/>
</dbReference>
<keyword evidence="3 4" id="KW-0349">Heme</keyword>
<evidence type="ECO:0000256" key="2">
    <source>
        <dbReference type="ARBA" id="ARBA00010617"/>
    </source>
</evidence>
<comment type="similarity">
    <text evidence="2 4">Belongs to the cytochrome P450 family.</text>
</comment>
<organism evidence="5 6">
    <name type="scientific">Thalassiosira pseudonana</name>
    <name type="common">Marine diatom</name>
    <name type="synonym">Cyclotella nana</name>
    <dbReference type="NCBI Taxonomy" id="35128"/>
    <lineage>
        <taxon>Eukaryota</taxon>
        <taxon>Sar</taxon>
        <taxon>Stramenopiles</taxon>
        <taxon>Ochrophyta</taxon>
        <taxon>Bacillariophyta</taxon>
        <taxon>Coscinodiscophyceae</taxon>
        <taxon>Thalassiosirophycidae</taxon>
        <taxon>Thalassiosirales</taxon>
        <taxon>Thalassiosiraceae</taxon>
        <taxon>Thalassiosira</taxon>
    </lineage>
</organism>
<dbReference type="PRINTS" id="PR00385">
    <property type="entry name" value="P450"/>
</dbReference>
<reference evidence="5 6" key="1">
    <citation type="journal article" date="2004" name="Science">
        <title>The genome of the diatom Thalassiosira pseudonana: ecology, evolution, and metabolism.</title>
        <authorList>
            <person name="Armbrust E.V."/>
            <person name="Berges J.A."/>
            <person name="Bowler C."/>
            <person name="Green B.R."/>
            <person name="Martinez D."/>
            <person name="Putnam N.H."/>
            <person name="Zhou S."/>
            <person name="Allen A.E."/>
            <person name="Apt K.E."/>
            <person name="Bechner M."/>
            <person name="Brzezinski M.A."/>
            <person name="Chaal B.K."/>
            <person name="Chiovitti A."/>
            <person name="Davis A.K."/>
            <person name="Demarest M.S."/>
            <person name="Detter J.C."/>
            <person name="Glavina T."/>
            <person name="Goodstein D."/>
            <person name="Hadi M.Z."/>
            <person name="Hellsten U."/>
            <person name="Hildebrand M."/>
            <person name="Jenkins B.D."/>
            <person name="Jurka J."/>
            <person name="Kapitonov V.V."/>
            <person name="Kroger N."/>
            <person name="Lau W.W."/>
            <person name="Lane T.W."/>
            <person name="Larimer F.W."/>
            <person name="Lippmeier J.C."/>
            <person name="Lucas S."/>
            <person name="Medina M."/>
            <person name="Montsant A."/>
            <person name="Obornik M."/>
            <person name="Parker M.S."/>
            <person name="Palenik B."/>
            <person name="Pazour G.J."/>
            <person name="Richardson P.M."/>
            <person name="Rynearson T.A."/>
            <person name="Saito M.A."/>
            <person name="Schwartz D.C."/>
            <person name="Thamatrakoln K."/>
            <person name="Valentin K."/>
            <person name="Vardi A."/>
            <person name="Wilkerson F.P."/>
            <person name="Rokhsar D.S."/>
        </authorList>
    </citation>
    <scope>NUCLEOTIDE SEQUENCE [LARGE SCALE GENOMIC DNA]</scope>
    <source>
        <strain evidence="5 6">CCMP1335</strain>
    </source>
</reference>
<gene>
    <name evidence="5" type="ORF">THAPSDRAFT_32491</name>
</gene>
<comment type="cofactor">
    <cofactor evidence="1 3">
        <name>heme</name>
        <dbReference type="ChEBI" id="CHEBI:30413"/>
    </cofactor>
</comment>
<keyword evidence="4" id="KW-0560">Oxidoreductase</keyword>
<dbReference type="Gene3D" id="1.10.630.10">
    <property type="entry name" value="Cytochrome P450"/>
    <property type="match status" value="1"/>
</dbReference>
<evidence type="ECO:0008006" key="7">
    <source>
        <dbReference type="Google" id="ProtNLM"/>
    </source>
</evidence>
<dbReference type="InterPro" id="IPR002401">
    <property type="entry name" value="Cyt_P450_E_grp-I"/>
</dbReference>
<dbReference type="GeneID" id="7450473"/>
<dbReference type="HOGENOM" id="CLU_001570_5_7_1"/>
<dbReference type="AlphaFoldDB" id="B8BVW8"/>
<dbReference type="PRINTS" id="PR00463">
    <property type="entry name" value="EP450I"/>
</dbReference>
<dbReference type="GO" id="GO:0016705">
    <property type="term" value="F:oxidoreductase activity, acting on paired donors, with incorporation or reduction of molecular oxygen"/>
    <property type="evidence" value="ECO:0007669"/>
    <property type="project" value="InterPro"/>
</dbReference>
<evidence type="ECO:0000256" key="4">
    <source>
        <dbReference type="RuleBase" id="RU000461"/>
    </source>
</evidence>
<feature type="non-terminal residue" evidence="5">
    <location>
        <position position="167"/>
    </location>
</feature>
<dbReference type="PROSITE" id="PS00086">
    <property type="entry name" value="CYTOCHROME_P450"/>
    <property type="match status" value="1"/>
</dbReference>
<dbReference type="GO" id="GO:0005506">
    <property type="term" value="F:iron ion binding"/>
    <property type="evidence" value="ECO:0007669"/>
    <property type="project" value="InterPro"/>
</dbReference>
<dbReference type="STRING" id="35128.B8BVW8"/>
<keyword evidence="4" id="KW-0503">Monooxygenase</keyword>
<feature type="non-terminal residue" evidence="5">
    <location>
        <position position="1"/>
    </location>
</feature>